<feature type="transmembrane region" description="Helical" evidence="1">
    <location>
        <begin position="323"/>
        <end position="342"/>
    </location>
</feature>
<reference evidence="3 4" key="1">
    <citation type="submission" date="2018-06" db="EMBL/GenBank/DDBJ databases">
        <title>Extensive metabolic versatility and redundancy in microbially diverse, dynamic hydrothermal sediments.</title>
        <authorList>
            <person name="Dombrowski N."/>
            <person name="Teske A."/>
            <person name="Baker B.J."/>
        </authorList>
    </citation>
    <scope>NUCLEOTIDE SEQUENCE [LARGE SCALE GENOMIC DNA]</scope>
    <source>
        <strain evidence="3">B36_G15</strain>
    </source>
</reference>
<evidence type="ECO:0000313" key="4">
    <source>
        <dbReference type="Proteomes" id="UP000268469"/>
    </source>
</evidence>
<evidence type="ECO:0000313" key="3">
    <source>
        <dbReference type="EMBL" id="RKX70726.1"/>
    </source>
</evidence>
<feature type="domain" description="DUF8173" evidence="2">
    <location>
        <begin position="221"/>
        <end position="358"/>
    </location>
</feature>
<organism evidence="3 4">
    <name type="scientific">candidate division WOR-3 bacterium</name>
    <dbReference type="NCBI Taxonomy" id="2052148"/>
    <lineage>
        <taxon>Bacteria</taxon>
        <taxon>Bacteria division WOR-3</taxon>
    </lineage>
</organism>
<sequence>MARLLIPILTINLLFGMVVKRGDRIVLREGEEIDDDIIIFARTVEIRGLVNGDVLVLAQKVEITGDVDGTIFLFAGDIDIDVIAARSVLAGGGTITLSGDIINNVVLMGGNVSIAEAATIGKDLRLFCGGADIDGEIEGMIKASAGKIIMGGSCQRMILSASDVTITSTAKIDGDLIVRGRKKPNISTGATIGGETKWEPAPSKRPFFTPLIASILRSFRIVFFIARIIFGLVMILLLRQYLVKVTGTLLTRPWHSLGWGFLSLIAIPVLVVILFITLVGFPFAFLGIYIYTILIFLSPIIVGLVVGEYLIRLLWQREMPHPIPAFLLGFILLFLFGLIPYLGLLIRIGAILFGSGALLLTTWGLIREARMRMMI</sequence>
<feature type="transmembrane region" description="Helical" evidence="1">
    <location>
        <begin position="348"/>
        <end position="366"/>
    </location>
</feature>
<dbReference type="Pfam" id="PF26514">
    <property type="entry name" value="DUF8173"/>
    <property type="match status" value="1"/>
</dbReference>
<evidence type="ECO:0000259" key="2">
    <source>
        <dbReference type="Pfam" id="PF26514"/>
    </source>
</evidence>
<proteinExistence type="predicted"/>
<accession>A0A660SKT7</accession>
<dbReference type="EMBL" id="QNBE01000029">
    <property type="protein sequence ID" value="RKX70726.1"/>
    <property type="molecule type" value="Genomic_DNA"/>
</dbReference>
<comment type="caution">
    <text evidence="3">The sequence shown here is derived from an EMBL/GenBank/DDBJ whole genome shotgun (WGS) entry which is preliminary data.</text>
</comment>
<keyword evidence="1" id="KW-1133">Transmembrane helix</keyword>
<dbReference type="InterPro" id="IPR058486">
    <property type="entry name" value="DUF8173"/>
</dbReference>
<name>A0A660SKT7_UNCW3</name>
<feature type="transmembrane region" description="Helical" evidence="1">
    <location>
        <begin position="259"/>
        <end position="282"/>
    </location>
</feature>
<feature type="transmembrane region" description="Helical" evidence="1">
    <location>
        <begin position="219"/>
        <end position="238"/>
    </location>
</feature>
<dbReference type="Proteomes" id="UP000268469">
    <property type="component" value="Unassembled WGS sequence"/>
</dbReference>
<keyword evidence="1" id="KW-0472">Membrane</keyword>
<keyword evidence="1" id="KW-0812">Transmembrane</keyword>
<dbReference type="AlphaFoldDB" id="A0A660SKT7"/>
<feature type="transmembrane region" description="Helical" evidence="1">
    <location>
        <begin position="288"/>
        <end position="311"/>
    </location>
</feature>
<gene>
    <name evidence="3" type="ORF">DRP53_04005</name>
</gene>
<evidence type="ECO:0000256" key="1">
    <source>
        <dbReference type="SAM" id="Phobius"/>
    </source>
</evidence>
<protein>
    <recommendedName>
        <fullName evidence="2">DUF8173 domain-containing protein</fullName>
    </recommendedName>
</protein>